<proteinExistence type="predicted"/>
<evidence type="ECO:0000313" key="1">
    <source>
        <dbReference type="EMBL" id="OBA16957.1"/>
    </source>
</evidence>
<evidence type="ECO:0000313" key="2">
    <source>
        <dbReference type="Proteomes" id="UP000092555"/>
    </source>
</evidence>
<name>A0A1A0GZ31_9ASCO</name>
<accession>A0A1A0GZ31</accession>
<dbReference type="OrthoDB" id="191601at2759"/>
<reference evidence="1 2" key="1">
    <citation type="submission" date="2016-05" db="EMBL/GenBank/DDBJ databases">
        <title>Comparative genomics of biotechnologically important yeasts.</title>
        <authorList>
            <consortium name="DOE Joint Genome Institute"/>
            <person name="Riley R."/>
            <person name="Haridas S."/>
            <person name="Wolfe K.H."/>
            <person name="Lopes M.R."/>
            <person name="Hittinger C.T."/>
            <person name="Goker M."/>
            <person name="Salamov A."/>
            <person name="Wisecaver J."/>
            <person name="Long T.M."/>
            <person name="Aerts A.L."/>
            <person name="Barry K."/>
            <person name="Choi C."/>
            <person name="Clum A."/>
            <person name="Coughlan A.Y."/>
            <person name="Deshpande S."/>
            <person name="Douglass A.P."/>
            <person name="Hanson S.J."/>
            <person name="Klenk H.-P."/>
            <person name="LaButti K."/>
            <person name="Lapidus A."/>
            <person name="Lindquist E."/>
            <person name="Lipzen A."/>
            <person name="Meier-kolthoff J.P."/>
            <person name="Ohm R.A."/>
            <person name="Otillar R.P."/>
            <person name="Pangilinan J."/>
            <person name="Peng Y."/>
            <person name="Rokas A."/>
            <person name="Rosa C.A."/>
            <person name="Scheuner C."/>
            <person name="Sibirny A.A."/>
            <person name="Slot J.C."/>
            <person name="Stielow J.B."/>
            <person name="Sun H."/>
            <person name="Kurtzman C.P."/>
            <person name="Blackwell M."/>
            <person name="Grigoriev I.V."/>
            <person name="Jeffries T.W."/>
        </authorList>
    </citation>
    <scope>NUCLEOTIDE SEQUENCE [LARGE SCALE GENOMIC DNA]</scope>
    <source>
        <strain evidence="1 2">NRRL YB-4993</strain>
    </source>
</reference>
<dbReference type="Proteomes" id="UP000092555">
    <property type="component" value="Unassembled WGS sequence"/>
</dbReference>
<dbReference type="PANTHER" id="PTHR17985">
    <property type="entry name" value="SER/THR-RICH PROTEIN T10 IN DGCR REGION"/>
    <property type="match status" value="1"/>
</dbReference>
<protein>
    <submittedName>
        <fullName evidence="1">DUF833-domain-containing protein</fullName>
    </submittedName>
</protein>
<comment type="caution">
    <text evidence="1">The sequence shown here is derived from an EMBL/GenBank/DDBJ whole genome shotgun (WGS) entry which is preliminary data.</text>
</comment>
<dbReference type="Pfam" id="PF05742">
    <property type="entry name" value="TANGO2"/>
    <property type="match status" value="1"/>
</dbReference>
<dbReference type="RefSeq" id="XP_018709256.1">
    <property type="nucleotide sequence ID" value="XM_018858262.1"/>
</dbReference>
<organism evidence="1 2">
    <name type="scientific">Metschnikowia bicuspidata var. bicuspidata NRRL YB-4993</name>
    <dbReference type="NCBI Taxonomy" id="869754"/>
    <lineage>
        <taxon>Eukaryota</taxon>
        <taxon>Fungi</taxon>
        <taxon>Dikarya</taxon>
        <taxon>Ascomycota</taxon>
        <taxon>Saccharomycotina</taxon>
        <taxon>Pichiomycetes</taxon>
        <taxon>Metschnikowiaceae</taxon>
        <taxon>Metschnikowia</taxon>
    </lineage>
</organism>
<sequence>MCILITATDHPDYPFIACSNRDEFFARPTQLATVRDLHTGARILSPLDLGRDEHGTWIGVTSEGRIAILVNYKEPEFVPSKVSRGILPIDYLSSTLSDEEWYKTLDDNLTKSACTGVPVSLKDIGGFTLIYGKLEVDPVLGNLIPLNIMSNRGDRGKIHVTGPDEGGLHGKVARQKHFSVSNSLYYEPWPKVKLGEAKLAELVSTAVEKSYSRDELAEACFQILSTDTYNPTIRYSGDEFSEAKLEELCNSIFIPPLETKSATGTSPEFYGTRTQTVIMFHKSGVIHYYERDLYDSESRVQRVKNQHFVF</sequence>
<dbReference type="GeneID" id="30031238"/>
<dbReference type="InterPro" id="IPR008551">
    <property type="entry name" value="TANGO2"/>
</dbReference>
<dbReference type="AlphaFoldDB" id="A0A1A0GZ31"/>
<keyword evidence="2" id="KW-1185">Reference proteome</keyword>
<dbReference type="GO" id="GO:0005794">
    <property type="term" value="C:Golgi apparatus"/>
    <property type="evidence" value="ECO:0007669"/>
    <property type="project" value="TreeGrafter"/>
</dbReference>
<dbReference type="PANTHER" id="PTHR17985:SF8">
    <property type="entry name" value="TRANSPORT AND GOLGI ORGANIZATION PROTEIN 2 HOMOLOG"/>
    <property type="match status" value="1"/>
</dbReference>
<dbReference type="EMBL" id="LXTC01000011">
    <property type="protein sequence ID" value="OBA16957.1"/>
    <property type="molecule type" value="Genomic_DNA"/>
</dbReference>
<dbReference type="GO" id="GO:0007030">
    <property type="term" value="P:Golgi organization"/>
    <property type="evidence" value="ECO:0007669"/>
    <property type="project" value="TreeGrafter"/>
</dbReference>
<dbReference type="GO" id="GO:0009306">
    <property type="term" value="P:protein secretion"/>
    <property type="evidence" value="ECO:0007669"/>
    <property type="project" value="TreeGrafter"/>
</dbReference>
<gene>
    <name evidence="1" type="ORF">METBIDRAFT_48109</name>
</gene>